<dbReference type="GO" id="GO:0003677">
    <property type="term" value="F:DNA binding"/>
    <property type="evidence" value="ECO:0007669"/>
    <property type="project" value="InterPro"/>
</dbReference>
<dbReference type="GO" id="GO:0039693">
    <property type="term" value="P:viral DNA genome replication"/>
    <property type="evidence" value="ECO:0007669"/>
    <property type="project" value="UniProtKB-KW"/>
</dbReference>
<feature type="domain" description="DNA-directed DNA polymerase family A palm" evidence="2">
    <location>
        <begin position="17"/>
        <end position="55"/>
    </location>
</feature>
<dbReference type="InterPro" id="IPR043502">
    <property type="entry name" value="DNA/RNA_pol_sf"/>
</dbReference>
<evidence type="ECO:0000313" key="3">
    <source>
        <dbReference type="EMBL" id="QFP93595.1"/>
    </source>
</evidence>
<name>A0A5P8D3M6_9CAUD</name>
<evidence type="ECO:0000259" key="2">
    <source>
        <dbReference type="Pfam" id="PF00476"/>
    </source>
</evidence>
<dbReference type="SUPFAM" id="SSF56672">
    <property type="entry name" value="DNA/RNA polymerases"/>
    <property type="match status" value="1"/>
</dbReference>
<accession>A0A5P8D3M6</accession>
<reference evidence="3 4" key="1">
    <citation type="submission" date="2019-08" db="EMBL/GenBank/DDBJ databases">
        <title>Six bacteriophages against potato bacterial diseases.</title>
        <authorList>
            <person name="Zhang X."/>
            <person name="Kering K."/>
        </authorList>
    </citation>
    <scope>NUCLEOTIDE SEQUENCE [LARGE SCALE GENOMIC DNA]</scope>
</reference>
<sequence length="60" mass="6813">MEYSDIGLALLAEPVPQLDIHRVTASEMFNVPYSEVTPEQRKTAKALNFRLVYGVYNGLR</sequence>
<organism evidence="3 4">
    <name type="scientific">Pectobacterium phage CX5</name>
    <dbReference type="NCBI Taxonomy" id="2652426"/>
    <lineage>
        <taxon>Viruses</taxon>
        <taxon>Duplodnaviria</taxon>
        <taxon>Heunggongvirae</taxon>
        <taxon>Uroviricota</taxon>
        <taxon>Caudoviricetes</taxon>
        <taxon>Autographivirales</taxon>
        <taxon>Autoscriptoviridae</taxon>
        <taxon>Corkvirinae</taxon>
        <taxon>Kotilavirus</taxon>
        <taxon>Kotilavirus CX5</taxon>
    </lineage>
</organism>
<dbReference type="InterPro" id="IPR001098">
    <property type="entry name" value="DNA-dir_DNA_pol_A_palm_dom"/>
</dbReference>
<dbReference type="Gene3D" id="1.10.150.20">
    <property type="entry name" value="5' to 3' exonuclease, C-terminal subdomain"/>
    <property type="match status" value="1"/>
</dbReference>
<dbReference type="GO" id="GO:0003887">
    <property type="term" value="F:DNA-directed DNA polymerase activity"/>
    <property type="evidence" value="ECO:0007669"/>
    <property type="project" value="InterPro"/>
</dbReference>
<dbReference type="GO" id="GO:0006261">
    <property type="term" value="P:DNA-templated DNA replication"/>
    <property type="evidence" value="ECO:0007669"/>
    <property type="project" value="InterPro"/>
</dbReference>
<dbReference type="InterPro" id="IPR002298">
    <property type="entry name" value="DNA_polymerase_A"/>
</dbReference>
<dbReference type="Proteomes" id="UP000326650">
    <property type="component" value="Segment"/>
</dbReference>
<proteinExistence type="predicted"/>
<dbReference type="Pfam" id="PF00476">
    <property type="entry name" value="DNA_pol_A"/>
    <property type="match status" value="1"/>
</dbReference>
<evidence type="ECO:0000313" key="4">
    <source>
        <dbReference type="Proteomes" id="UP000326650"/>
    </source>
</evidence>
<evidence type="ECO:0000256" key="1">
    <source>
        <dbReference type="ARBA" id="ARBA00023109"/>
    </source>
</evidence>
<keyword evidence="1" id="KW-1194">Viral DNA replication</keyword>
<dbReference type="EMBL" id="MN270887">
    <property type="protein sequence ID" value="QFP93595.1"/>
    <property type="molecule type" value="Genomic_DNA"/>
</dbReference>
<protein>
    <recommendedName>
        <fullName evidence="2">DNA-directed DNA polymerase family A palm domain-containing protein</fullName>
    </recommendedName>
</protein>
<keyword evidence="1" id="KW-0235">DNA replication</keyword>
<keyword evidence="4" id="KW-1185">Reference proteome</keyword>
<dbReference type="PRINTS" id="PR00868">
    <property type="entry name" value="DNAPOLI"/>
</dbReference>